<keyword evidence="2" id="KW-1185">Reference proteome</keyword>
<evidence type="ECO:0000313" key="2">
    <source>
        <dbReference type="Proteomes" id="UP000789901"/>
    </source>
</evidence>
<gene>
    <name evidence="1" type="ORF">GMARGA_LOCUS527</name>
</gene>
<accession>A0ABM8VWR6</accession>
<protein>
    <submittedName>
        <fullName evidence="1">22862_t:CDS:1</fullName>
    </submittedName>
</protein>
<name>A0ABM8VWR6_GIGMA</name>
<organism evidence="1 2">
    <name type="scientific">Gigaspora margarita</name>
    <dbReference type="NCBI Taxonomy" id="4874"/>
    <lineage>
        <taxon>Eukaryota</taxon>
        <taxon>Fungi</taxon>
        <taxon>Fungi incertae sedis</taxon>
        <taxon>Mucoromycota</taxon>
        <taxon>Glomeromycotina</taxon>
        <taxon>Glomeromycetes</taxon>
        <taxon>Diversisporales</taxon>
        <taxon>Gigasporaceae</taxon>
        <taxon>Gigaspora</taxon>
    </lineage>
</organism>
<comment type="caution">
    <text evidence="1">The sequence shown here is derived from an EMBL/GenBank/DDBJ whole genome shotgun (WGS) entry which is preliminary data.</text>
</comment>
<dbReference type="Proteomes" id="UP000789901">
    <property type="component" value="Unassembled WGS sequence"/>
</dbReference>
<dbReference type="EMBL" id="CAJVQB010000089">
    <property type="protein sequence ID" value="CAG8465682.1"/>
    <property type="molecule type" value="Genomic_DNA"/>
</dbReference>
<evidence type="ECO:0000313" key="1">
    <source>
        <dbReference type="EMBL" id="CAG8465682.1"/>
    </source>
</evidence>
<sequence>MTNLSNRIEEEQINVRTGFLPLPKRFQEIITEFKAEFAKQKEEENKPQEALERILEIKERIIELLTENGGSQELLDLLDNPNLPLEYSYSIISKFVQPN</sequence>
<proteinExistence type="predicted"/>
<reference evidence="1 2" key="1">
    <citation type="submission" date="2021-06" db="EMBL/GenBank/DDBJ databases">
        <authorList>
            <person name="Kallberg Y."/>
            <person name="Tangrot J."/>
            <person name="Rosling A."/>
        </authorList>
    </citation>
    <scope>NUCLEOTIDE SEQUENCE [LARGE SCALE GENOMIC DNA]</scope>
    <source>
        <strain evidence="1 2">120-4 pot B 10/14</strain>
    </source>
</reference>